<evidence type="ECO:0000313" key="1">
    <source>
        <dbReference type="EMBL" id="CAH1960526.1"/>
    </source>
</evidence>
<dbReference type="OrthoDB" id="6775405at2759"/>
<keyword evidence="2" id="KW-1185">Reference proteome</keyword>
<protein>
    <recommendedName>
        <fullName evidence="3">HTH CENPB-type domain-containing protein</fullName>
    </recommendedName>
</protein>
<reference evidence="1" key="1">
    <citation type="submission" date="2022-03" db="EMBL/GenBank/DDBJ databases">
        <authorList>
            <person name="Sayadi A."/>
        </authorList>
    </citation>
    <scope>NUCLEOTIDE SEQUENCE</scope>
</reference>
<proteinExistence type="predicted"/>
<accession>A0A9P0NXG1</accession>
<gene>
    <name evidence="1" type="ORF">ACAOBT_LOCUS3678</name>
</gene>
<name>A0A9P0NXG1_ACAOB</name>
<evidence type="ECO:0000313" key="2">
    <source>
        <dbReference type="Proteomes" id="UP001152888"/>
    </source>
</evidence>
<organism evidence="1 2">
    <name type="scientific">Acanthoscelides obtectus</name>
    <name type="common">Bean weevil</name>
    <name type="synonym">Bruchus obtectus</name>
    <dbReference type="NCBI Taxonomy" id="200917"/>
    <lineage>
        <taxon>Eukaryota</taxon>
        <taxon>Metazoa</taxon>
        <taxon>Ecdysozoa</taxon>
        <taxon>Arthropoda</taxon>
        <taxon>Hexapoda</taxon>
        <taxon>Insecta</taxon>
        <taxon>Pterygota</taxon>
        <taxon>Neoptera</taxon>
        <taxon>Endopterygota</taxon>
        <taxon>Coleoptera</taxon>
        <taxon>Polyphaga</taxon>
        <taxon>Cucujiformia</taxon>
        <taxon>Chrysomeloidea</taxon>
        <taxon>Chrysomelidae</taxon>
        <taxon>Bruchinae</taxon>
        <taxon>Bruchini</taxon>
        <taxon>Acanthoscelides</taxon>
    </lineage>
</organism>
<comment type="caution">
    <text evidence="1">The sequence shown here is derived from an EMBL/GenBank/DDBJ whole genome shotgun (WGS) entry which is preliminary data.</text>
</comment>
<dbReference type="AlphaFoldDB" id="A0A9P0NXG1"/>
<feature type="non-terminal residue" evidence="1">
    <location>
        <position position="58"/>
    </location>
</feature>
<sequence length="58" mass="6846">MLALEVRFFSLTTVDVRILAYELAVRMNLKYQFNNTKKIAGKGWLRSFQLRNPNISLR</sequence>
<evidence type="ECO:0008006" key="3">
    <source>
        <dbReference type="Google" id="ProtNLM"/>
    </source>
</evidence>
<dbReference type="EMBL" id="CAKOFQ010006688">
    <property type="protein sequence ID" value="CAH1960526.1"/>
    <property type="molecule type" value="Genomic_DNA"/>
</dbReference>
<dbReference type="Proteomes" id="UP001152888">
    <property type="component" value="Unassembled WGS sequence"/>
</dbReference>